<evidence type="ECO:0000313" key="3">
    <source>
        <dbReference type="Proteomes" id="UP000662572"/>
    </source>
</evidence>
<accession>A0A918PSM4</accession>
<protein>
    <submittedName>
        <fullName evidence="2">Flp pilus assembly protein CpaB</fullName>
    </submittedName>
</protein>
<dbReference type="CDD" id="cd11614">
    <property type="entry name" value="SAF_CpaB_FlgA_like"/>
    <property type="match status" value="1"/>
</dbReference>
<evidence type="ECO:0000313" key="2">
    <source>
        <dbReference type="EMBL" id="GGZ20645.1"/>
    </source>
</evidence>
<dbReference type="SMART" id="SM00858">
    <property type="entry name" value="SAF"/>
    <property type="match status" value="1"/>
</dbReference>
<reference evidence="2" key="1">
    <citation type="journal article" date="2014" name="Int. J. Syst. Evol. Microbiol.">
        <title>Complete genome sequence of Corynebacterium casei LMG S-19264T (=DSM 44701T), isolated from a smear-ripened cheese.</title>
        <authorList>
            <consortium name="US DOE Joint Genome Institute (JGI-PGF)"/>
            <person name="Walter F."/>
            <person name="Albersmeier A."/>
            <person name="Kalinowski J."/>
            <person name="Ruckert C."/>
        </authorList>
    </citation>
    <scope>NUCLEOTIDE SEQUENCE</scope>
    <source>
        <strain evidence="2">KCTC 32296</strain>
    </source>
</reference>
<dbReference type="NCBIfam" id="TIGR03177">
    <property type="entry name" value="pilus_cpaB"/>
    <property type="match status" value="1"/>
</dbReference>
<dbReference type="EMBL" id="BMZB01000001">
    <property type="protein sequence ID" value="GGZ20645.1"/>
    <property type="molecule type" value="Genomic_DNA"/>
</dbReference>
<keyword evidence="3" id="KW-1185">Reference proteome</keyword>
<dbReference type="RefSeq" id="WP_189484474.1">
    <property type="nucleotide sequence ID" value="NZ_BMZB01000001.1"/>
</dbReference>
<name>A0A918PSM4_9CAUL</name>
<feature type="domain" description="SAF" evidence="1">
    <location>
        <begin position="49"/>
        <end position="150"/>
    </location>
</feature>
<dbReference type="InterPro" id="IPR031571">
    <property type="entry name" value="RcpC_dom"/>
</dbReference>
<dbReference type="Pfam" id="PF08666">
    <property type="entry name" value="SAF"/>
    <property type="match status" value="1"/>
</dbReference>
<sequence>MKASRIVVFGVAAIAALLLAFVVRGLVAGKGSKAASAQVAVAAVQVPTVKVLVAARDLKPGERLAEADLTWMEWPEASLVPAYVTDGEVTTPLPPEEETKVEAKVKTAAKKAGDAAEKALAPTAGMEAYLNGVVREEITKNEPITDRKIVRADEGGFMAVMLEPGKRAMAVPISAENAAAGFVLPGDRVDIMVSREIPRANGNGNMQVVEPVLRNIKVLAIDQNLQAAADQQTVIGATATLELSPEDGQALALARSQGSLSLMLRSYADAGGASGRVTPEDTSQMTSNTVRVFRNGQASEVTVSR</sequence>
<organism evidence="2 3">
    <name type="scientific">Asticcacaulis endophyticus</name>
    <dbReference type="NCBI Taxonomy" id="1395890"/>
    <lineage>
        <taxon>Bacteria</taxon>
        <taxon>Pseudomonadati</taxon>
        <taxon>Pseudomonadota</taxon>
        <taxon>Alphaproteobacteria</taxon>
        <taxon>Caulobacterales</taxon>
        <taxon>Caulobacteraceae</taxon>
        <taxon>Asticcacaulis</taxon>
    </lineage>
</organism>
<dbReference type="InterPro" id="IPR017592">
    <property type="entry name" value="Pilus_assmbl_Flp-typ_CpaB"/>
</dbReference>
<proteinExistence type="predicted"/>
<dbReference type="AlphaFoldDB" id="A0A918PSM4"/>
<comment type="caution">
    <text evidence="2">The sequence shown here is derived from an EMBL/GenBank/DDBJ whole genome shotgun (WGS) entry which is preliminary data.</text>
</comment>
<dbReference type="Pfam" id="PF16976">
    <property type="entry name" value="RcpC"/>
    <property type="match status" value="1"/>
</dbReference>
<gene>
    <name evidence="2" type="primary">cpaB</name>
    <name evidence="2" type="ORF">GCM10011273_01550</name>
</gene>
<dbReference type="Proteomes" id="UP000662572">
    <property type="component" value="Unassembled WGS sequence"/>
</dbReference>
<evidence type="ECO:0000259" key="1">
    <source>
        <dbReference type="SMART" id="SM00858"/>
    </source>
</evidence>
<dbReference type="InterPro" id="IPR013974">
    <property type="entry name" value="SAF"/>
</dbReference>
<reference evidence="2" key="2">
    <citation type="submission" date="2020-09" db="EMBL/GenBank/DDBJ databases">
        <authorList>
            <person name="Sun Q."/>
            <person name="Kim S."/>
        </authorList>
    </citation>
    <scope>NUCLEOTIDE SEQUENCE</scope>
    <source>
        <strain evidence="2">KCTC 32296</strain>
    </source>
</reference>